<dbReference type="EMBL" id="SMBP01000001">
    <property type="protein sequence ID" value="TCU63468.1"/>
    <property type="molecule type" value="Genomic_DNA"/>
</dbReference>
<evidence type="ECO:0000256" key="5">
    <source>
        <dbReference type="ARBA" id="ARBA00022692"/>
    </source>
</evidence>
<organism evidence="14 15">
    <name type="scientific">Longicatena caecimuris</name>
    <dbReference type="NCBI Taxonomy" id="1796635"/>
    <lineage>
        <taxon>Bacteria</taxon>
        <taxon>Bacillati</taxon>
        <taxon>Bacillota</taxon>
        <taxon>Erysipelotrichia</taxon>
        <taxon>Erysipelotrichales</taxon>
        <taxon>Erysipelotrichaceae</taxon>
        <taxon>Longicatena</taxon>
    </lineage>
</organism>
<dbReference type="GO" id="GO:0071972">
    <property type="term" value="F:peptidoglycan L,D-transpeptidase activity"/>
    <property type="evidence" value="ECO:0007669"/>
    <property type="project" value="TreeGrafter"/>
</dbReference>
<feature type="domain" description="Penicillin-binding protein dimerisation" evidence="13">
    <location>
        <begin position="80"/>
        <end position="320"/>
    </location>
</feature>
<keyword evidence="5 11" id="KW-0812">Transmembrane</keyword>
<dbReference type="SUPFAM" id="SSF56519">
    <property type="entry name" value="Penicillin binding protein dimerisation domain"/>
    <property type="match status" value="1"/>
</dbReference>
<evidence type="ECO:0000256" key="1">
    <source>
        <dbReference type="ARBA" id="ARBA00004167"/>
    </source>
</evidence>
<dbReference type="SUPFAM" id="SSF56601">
    <property type="entry name" value="beta-lactamase/transpeptidase-like"/>
    <property type="match status" value="1"/>
</dbReference>
<dbReference type="InterPro" id="IPR012338">
    <property type="entry name" value="Beta-lactam/transpept-like"/>
</dbReference>
<dbReference type="Gene3D" id="3.90.1310.10">
    <property type="entry name" value="Penicillin-binding protein 2a (Domain 2)"/>
    <property type="match status" value="1"/>
</dbReference>
<dbReference type="PANTHER" id="PTHR30627">
    <property type="entry name" value="PEPTIDOGLYCAN D,D-TRANSPEPTIDASE"/>
    <property type="match status" value="1"/>
</dbReference>
<evidence type="ECO:0000256" key="2">
    <source>
        <dbReference type="ARBA" id="ARBA00004236"/>
    </source>
</evidence>
<comment type="subcellular location">
    <subcellularLocation>
        <location evidence="2">Cell membrane</location>
    </subcellularLocation>
    <subcellularLocation>
        <location evidence="1">Membrane</location>
        <topology evidence="1">Single-pass membrane protein</topology>
    </subcellularLocation>
</comment>
<keyword evidence="10" id="KW-0961">Cell wall biogenesis/degradation</keyword>
<feature type="transmembrane region" description="Helical" evidence="11">
    <location>
        <begin position="35"/>
        <end position="55"/>
    </location>
</feature>
<keyword evidence="4" id="KW-1003">Cell membrane</keyword>
<dbReference type="Pfam" id="PF00905">
    <property type="entry name" value="Transpeptidase"/>
    <property type="match status" value="1"/>
</dbReference>
<evidence type="ECO:0000313" key="14">
    <source>
        <dbReference type="EMBL" id="TCU63468.1"/>
    </source>
</evidence>
<evidence type="ECO:0000259" key="13">
    <source>
        <dbReference type="Pfam" id="PF03717"/>
    </source>
</evidence>
<gene>
    <name evidence="14" type="ORF">EDD61_101120</name>
</gene>
<keyword evidence="6" id="KW-0133">Cell shape</keyword>
<dbReference type="RefSeq" id="WP_008978393.1">
    <property type="nucleotide sequence ID" value="NZ_DBGDHU010000010.1"/>
</dbReference>
<dbReference type="PANTHER" id="PTHR30627:SF2">
    <property type="entry name" value="PEPTIDOGLYCAN D,D-TRANSPEPTIDASE MRDA"/>
    <property type="match status" value="1"/>
</dbReference>
<sequence>MIRNPFRDLDHKKLRRSSDVLQTQNDYYKIVNRRILIFSMIVILLFSTITIRLVFIQVRDHEDYTTKLVNYSSQQQRFQTPRGEIYDRNGKLVVKTASAHNITYFPPKDVTSNEKWELAQKFAKQFHIKHETFTKSDMQDLYLFLYRDENGNADRTGNHLLSDEELATLTKASDKDKLVRSRITEKMVDEIASEEDKNAFSVYLLMNQSPSNSIKVIVEDASNEDVAYLMEHKDEYRGFDVDFGSWKREYPYKDTLRDVLGSVTTTKQGVPSEEREYYEALGYSLTDRVGSSGLEKQYEQLLSGTPKVSEVTFEKDGTAVLNEISAGKKGYNLHLTVDIELQKKVDDIMTSIVKQYAGTSGREAFNQAFVLLMNPNTGEIYALSGAVKNKDGSMTKFASGTYLNNYQVGSVAKGATVYMILNEGVQTVTSTEYDTTMNIAGEEKSSFMNLGVVDAVRALEVSSNVYMWKSIIKLAGGTYVSGQPLNISNEATAKTLTKMRQYYSMFGLGTKTGLDVPNEALGIIGYTQTAGNLLDYSIGQYDTYSPIQLGQYVSTIANGGKKVQPKLVNTASEVNSNYTIYENKTKVLSQLSGNLDYLKTVQQGFRACITGNHCGVELNAMDKGIAAKTGTAQVREYKNNKEYRYTNVSEIGYAPYDDPEVAFVCSAPTSAADSSNQEASICSTQILPKVLKEYFKKYD</sequence>
<accession>A0A4R3TNW0</accession>
<evidence type="ECO:0000256" key="9">
    <source>
        <dbReference type="ARBA" id="ARBA00023136"/>
    </source>
</evidence>
<dbReference type="GO" id="GO:0008360">
    <property type="term" value="P:regulation of cell shape"/>
    <property type="evidence" value="ECO:0007669"/>
    <property type="project" value="UniProtKB-KW"/>
</dbReference>
<keyword evidence="9 11" id="KW-0472">Membrane</keyword>
<dbReference type="InterPro" id="IPR036138">
    <property type="entry name" value="PBP_dimer_sf"/>
</dbReference>
<proteinExistence type="inferred from homology"/>
<reference evidence="14 15" key="1">
    <citation type="submission" date="2019-03" db="EMBL/GenBank/DDBJ databases">
        <title>Genomic Encyclopedia of Type Strains, Phase IV (KMG-IV): sequencing the most valuable type-strain genomes for metagenomic binning, comparative biology and taxonomic classification.</title>
        <authorList>
            <person name="Goeker M."/>
        </authorList>
    </citation>
    <scope>NUCLEOTIDE SEQUENCE [LARGE SCALE GENOMIC DNA]</scope>
    <source>
        <strain evidence="14 15">DSM 29481</strain>
    </source>
</reference>
<keyword evidence="15" id="KW-1185">Reference proteome</keyword>
<evidence type="ECO:0000256" key="11">
    <source>
        <dbReference type="SAM" id="Phobius"/>
    </source>
</evidence>
<dbReference type="GO" id="GO:0071555">
    <property type="term" value="P:cell wall organization"/>
    <property type="evidence" value="ECO:0007669"/>
    <property type="project" value="UniProtKB-KW"/>
</dbReference>
<feature type="domain" description="Penicillin-binding protein transpeptidase" evidence="12">
    <location>
        <begin position="369"/>
        <end position="679"/>
    </location>
</feature>
<evidence type="ECO:0000259" key="12">
    <source>
        <dbReference type="Pfam" id="PF00905"/>
    </source>
</evidence>
<evidence type="ECO:0000256" key="8">
    <source>
        <dbReference type="ARBA" id="ARBA00022989"/>
    </source>
</evidence>
<keyword evidence="8 11" id="KW-1133">Transmembrane helix</keyword>
<name>A0A4R3TNW0_9FIRM</name>
<dbReference type="InterPro" id="IPR005311">
    <property type="entry name" value="PBP_dimer"/>
</dbReference>
<comment type="caution">
    <text evidence="14">The sequence shown here is derived from an EMBL/GenBank/DDBJ whole genome shotgun (WGS) entry which is preliminary data.</text>
</comment>
<evidence type="ECO:0000256" key="4">
    <source>
        <dbReference type="ARBA" id="ARBA00022475"/>
    </source>
</evidence>
<comment type="similarity">
    <text evidence="3">Belongs to the transpeptidase family.</text>
</comment>
<keyword evidence="7" id="KW-0573">Peptidoglycan synthesis</keyword>
<dbReference type="GO" id="GO:0005886">
    <property type="term" value="C:plasma membrane"/>
    <property type="evidence" value="ECO:0007669"/>
    <property type="project" value="UniProtKB-SubCell"/>
</dbReference>
<dbReference type="AlphaFoldDB" id="A0A4R3TNW0"/>
<dbReference type="GO" id="GO:0009252">
    <property type="term" value="P:peptidoglycan biosynthetic process"/>
    <property type="evidence" value="ECO:0007669"/>
    <property type="project" value="UniProtKB-KW"/>
</dbReference>
<dbReference type="Pfam" id="PF03717">
    <property type="entry name" value="PBP_dimer"/>
    <property type="match status" value="1"/>
</dbReference>
<dbReference type="InterPro" id="IPR050515">
    <property type="entry name" value="Beta-lactam/transpept"/>
</dbReference>
<evidence type="ECO:0000256" key="6">
    <source>
        <dbReference type="ARBA" id="ARBA00022960"/>
    </source>
</evidence>
<evidence type="ECO:0000256" key="7">
    <source>
        <dbReference type="ARBA" id="ARBA00022984"/>
    </source>
</evidence>
<evidence type="ECO:0000256" key="3">
    <source>
        <dbReference type="ARBA" id="ARBA00007171"/>
    </source>
</evidence>
<dbReference type="Proteomes" id="UP000295773">
    <property type="component" value="Unassembled WGS sequence"/>
</dbReference>
<dbReference type="InterPro" id="IPR001460">
    <property type="entry name" value="PCN-bd_Tpept"/>
</dbReference>
<dbReference type="Gene3D" id="1.10.10.1230">
    <property type="entry name" value="Penicillin-binding protein, N-terminal non-catalytic domain, head sub-domain"/>
    <property type="match status" value="1"/>
</dbReference>
<protein>
    <submittedName>
        <fullName evidence="14">Cell elongation-specific peptidoglycan D,D-transpeptidase</fullName>
    </submittedName>
</protein>
<dbReference type="Gene3D" id="3.40.710.10">
    <property type="entry name" value="DD-peptidase/beta-lactamase superfamily"/>
    <property type="match status" value="1"/>
</dbReference>
<evidence type="ECO:0000256" key="10">
    <source>
        <dbReference type="ARBA" id="ARBA00023316"/>
    </source>
</evidence>
<evidence type="ECO:0000313" key="15">
    <source>
        <dbReference type="Proteomes" id="UP000295773"/>
    </source>
</evidence>
<dbReference type="GO" id="GO:0008658">
    <property type="term" value="F:penicillin binding"/>
    <property type="evidence" value="ECO:0007669"/>
    <property type="project" value="InterPro"/>
</dbReference>